<dbReference type="PROSITE" id="PS50893">
    <property type="entry name" value="ABC_TRANSPORTER_2"/>
    <property type="match status" value="1"/>
</dbReference>
<evidence type="ECO:0000256" key="5">
    <source>
        <dbReference type="ARBA" id="ARBA00022741"/>
    </source>
</evidence>
<comment type="caution">
    <text evidence="10">The sequence shown here is derived from an EMBL/GenBank/DDBJ whole genome shotgun (WGS) entry which is preliminary data.</text>
</comment>
<dbReference type="OrthoDB" id="9784332at2"/>
<evidence type="ECO:0000256" key="2">
    <source>
        <dbReference type="ARBA" id="ARBA00005417"/>
    </source>
</evidence>
<dbReference type="InterPro" id="IPR030947">
    <property type="entry name" value="EcfA_1"/>
</dbReference>
<dbReference type="SMART" id="SM00382">
    <property type="entry name" value="AAA"/>
    <property type="match status" value="1"/>
</dbReference>
<dbReference type="GO" id="GO:0042626">
    <property type="term" value="F:ATPase-coupled transmembrane transporter activity"/>
    <property type="evidence" value="ECO:0007669"/>
    <property type="project" value="TreeGrafter"/>
</dbReference>
<dbReference type="NCBIfam" id="TIGR04520">
    <property type="entry name" value="ECF_ATPase_1"/>
    <property type="match status" value="1"/>
</dbReference>
<organism evidence="10 11">
    <name type="scientific">Heliobacterium mobile</name>
    <name type="common">Heliobacillus mobilis</name>
    <dbReference type="NCBI Taxonomy" id="28064"/>
    <lineage>
        <taxon>Bacteria</taxon>
        <taxon>Bacillati</taxon>
        <taxon>Bacillota</taxon>
        <taxon>Clostridia</taxon>
        <taxon>Eubacteriales</taxon>
        <taxon>Heliobacteriaceae</taxon>
        <taxon>Heliobacterium</taxon>
    </lineage>
</organism>
<keyword evidence="3" id="KW-0813">Transport</keyword>
<dbReference type="SUPFAM" id="SSF52540">
    <property type="entry name" value="P-loop containing nucleoside triphosphate hydrolases"/>
    <property type="match status" value="1"/>
</dbReference>
<dbReference type="CDD" id="cd03225">
    <property type="entry name" value="ABC_cobalt_CbiO_domain1"/>
    <property type="match status" value="1"/>
</dbReference>
<name>A0A6I3SKP0_HELMO</name>
<dbReference type="InterPro" id="IPR027417">
    <property type="entry name" value="P-loop_NTPase"/>
</dbReference>
<evidence type="ECO:0000256" key="6">
    <source>
        <dbReference type="ARBA" id="ARBA00022840"/>
    </source>
</evidence>
<gene>
    <name evidence="10" type="ORF">GJ688_10725</name>
</gene>
<dbReference type="InterPro" id="IPR017871">
    <property type="entry name" value="ABC_transporter-like_CS"/>
</dbReference>
<dbReference type="GO" id="GO:0005524">
    <property type="term" value="F:ATP binding"/>
    <property type="evidence" value="ECO:0007669"/>
    <property type="project" value="UniProtKB-KW"/>
</dbReference>
<evidence type="ECO:0000256" key="8">
    <source>
        <dbReference type="ARBA" id="ARBA00023136"/>
    </source>
</evidence>
<reference evidence="10 11" key="1">
    <citation type="submission" date="2019-11" db="EMBL/GenBank/DDBJ databases">
        <title>Whole-genome sequence of a the green, strictly anaerobic photosynthetic bacterium Heliobacillus mobilis DSM 6151.</title>
        <authorList>
            <person name="Kyndt J.A."/>
            <person name="Meyer T.E."/>
        </authorList>
    </citation>
    <scope>NUCLEOTIDE SEQUENCE [LARGE SCALE GENOMIC DNA]</scope>
    <source>
        <strain evidence="10 11">DSM 6151</strain>
    </source>
</reference>
<dbReference type="AlphaFoldDB" id="A0A6I3SKP0"/>
<keyword evidence="4" id="KW-1003">Cell membrane</keyword>
<dbReference type="InterPro" id="IPR003593">
    <property type="entry name" value="AAA+_ATPase"/>
</dbReference>
<dbReference type="EMBL" id="WNKU01000011">
    <property type="protein sequence ID" value="MTV49450.1"/>
    <property type="molecule type" value="Genomic_DNA"/>
</dbReference>
<feature type="domain" description="ABC transporter" evidence="9">
    <location>
        <begin position="4"/>
        <end position="242"/>
    </location>
</feature>
<accession>A0A6I3SKP0</accession>
<dbReference type="PANTHER" id="PTHR43553:SF24">
    <property type="entry name" value="ENERGY-COUPLING FACTOR TRANSPORTER ATP-BINDING PROTEIN ECFA1"/>
    <property type="match status" value="1"/>
</dbReference>
<dbReference type="Pfam" id="PF00005">
    <property type="entry name" value="ABC_tran"/>
    <property type="match status" value="1"/>
</dbReference>
<evidence type="ECO:0000256" key="3">
    <source>
        <dbReference type="ARBA" id="ARBA00022448"/>
    </source>
</evidence>
<comment type="subcellular location">
    <subcellularLocation>
        <location evidence="1">Cell membrane</location>
        <topology evidence="1">Peripheral membrane protein</topology>
    </subcellularLocation>
</comment>
<evidence type="ECO:0000313" key="11">
    <source>
        <dbReference type="Proteomes" id="UP000430670"/>
    </source>
</evidence>
<evidence type="ECO:0000256" key="7">
    <source>
        <dbReference type="ARBA" id="ARBA00022967"/>
    </source>
</evidence>
<evidence type="ECO:0000256" key="4">
    <source>
        <dbReference type="ARBA" id="ARBA00022475"/>
    </source>
</evidence>
<dbReference type="GO" id="GO:0043190">
    <property type="term" value="C:ATP-binding cassette (ABC) transporter complex"/>
    <property type="evidence" value="ECO:0007669"/>
    <property type="project" value="TreeGrafter"/>
</dbReference>
<dbReference type="Gene3D" id="3.40.50.300">
    <property type="entry name" value="P-loop containing nucleotide triphosphate hydrolases"/>
    <property type="match status" value="1"/>
</dbReference>
<keyword evidence="11" id="KW-1185">Reference proteome</keyword>
<keyword evidence="5" id="KW-0547">Nucleotide-binding</keyword>
<dbReference type="InterPro" id="IPR015856">
    <property type="entry name" value="ABC_transpr_CbiO/EcfA_su"/>
</dbReference>
<keyword evidence="6" id="KW-0067">ATP-binding</keyword>
<dbReference type="GO" id="GO:0016887">
    <property type="term" value="F:ATP hydrolysis activity"/>
    <property type="evidence" value="ECO:0007669"/>
    <property type="project" value="InterPro"/>
</dbReference>
<proteinExistence type="inferred from homology"/>
<dbReference type="RefSeq" id="WP_155476552.1">
    <property type="nucleotide sequence ID" value="NZ_WNKU01000011.1"/>
</dbReference>
<sequence length="281" mass="30507">MALITVENVSYSYPDPSGQPIPALKSVSLTICPGEWVAILGANGSGKSTLAKHLNALLVPKEGRVSVNGLDTSDKENWFDIRRTVGMVFQNPDNQLVATTVEEDIAFGPENLGLAPAEIVERVERALQDVGLEGMRTRPPHDLSGGQKQRVAIAGVLALGPEYLVLDEATSMLDPVSRREVLETVRHLHENQGMTVVTITHDMDEAALAHRIIVMDQGSVLLEGSPVEVFKKNQLLTQAGLDVPPALNIARRLQDKGLPIEPNVLTLDKLVKVLCRLKSLN</sequence>
<dbReference type="FunFam" id="3.40.50.300:FF:000224">
    <property type="entry name" value="Energy-coupling factor transporter ATP-binding protein EcfA"/>
    <property type="match status" value="1"/>
</dbReference>
<keyword evidence="8" id="KW-0472">Membrane</keyword>
<dbReference type="NCBIfam" id="NF010167">
    <property type="entry name" value="PRK13648.1"/>
    <property type="match status" value="1"/>
</dbReference>
<evidence type="ECO:0000313" key="10">
    <source>
        <dbReference type="EMBL" id="MTV49450.1"/>
    </source>
</evidence>
<evidence type="ECO:0000256" key="1">
    <source>
        <dbReference type="ARBA" id="ARBA00004202"/>
    </source>
</evidence>
<keyword evidence="7" id="KW-1278">Translocase</keyword>
<dbReference type="Proteomes" id="UP000430670">
    <property type="component" value="Unassembled WGS sequence"/>
</dbReference>
<dbReference type="InterPro" id="IPR050095">
    <property type="entry name" value="ECF_ABC_transporter_ATP-bd"/>
</dbReference>
<dbReference type="InterPro" id="IPR003439">
    <property type="entry name" value="ABC_transporter-like_ATP-bd"/>
</dbReference>
<protein>
    <submittedName>
        <fullName evidence="10">Energy-coupling factor transporter ATPase</fullName>
    </submittedName>
</protein>
<evidence type="ECO:0000259" key="9">
    <source>
        <dbReference type="PROSITE" id="PS50893"/>
    </source>
</evidence>
<dbReference type="PROSITE" id="PS00211">
    <property type="entry name" value="ABC_TRANSPORTER_1"/>
    <property type="match status" value="1"/>
</dbReference>
<comment type="similarity">
    <text evidence="2">Belongs to the ABC transporter superfamily.</text>
</comment>
<dbReference type="PANTHER" id="PTHR43553">
    <property type="entry name" value="HEAVY METAL TRANSPORTER"/>
    <property type="match status" value="1"/>
</dbReference>